<evidence type="ECO:0008006" key="4">
    <source>
        <dbReference type="Google" id="ProtNLM"/>
    </source>
</evidence>
<reference evidence="2 3" key="1">
    <citation type="submission" date="2021-05" db="EMBL/GenBank/DDBJ databases">
        <title>Complete genome of the cytokinin-producing biocontrol strain Pseudomonas fluorescens G20-18.</title>
        <authorList>
            <person name="Nielsen T.K."/>
            <person name="Mekureyaw M.F."/>
            <person name="Hansen L.H."/>
            <person name="Nicolaisen M.H."/>
            <person name="Roitsch T.G."/>
            <person name="Hennessy R.C."/>
        </authorList>
    </citation>
    <scope>NUCLEOTIDE SEQUENCE [LARGE SCALE GENOMIC DNA]</scope>
    <source>
        <strain evidence="2 3">G20-18</strain>
    </source>
</reference>
<name>A0ABX8EX68_9PSED</name>
<evidence type="ECO:0000313" key="2">
    <source>
        <dbReference type="EMBL" id="QVW23242.1"/>
    </source>
</evidence>
<sequence length="247" mass="27565">MKMSALIFILTLCGAVNTYAAELDKSFSDDLYEVDKRTQGLKVSWSGGSFLARGVIGNKGEITRDLVDFDGRKVLHYENLATSTPFEAYVTVKRGGEGLVVDCIYANIRSNQNGLLINKAVCGLDKKLVANYEQLIYDFSSVWKDSARLVKTSSLMEDPITPATVEEANIKDIKILRIYKTPDDLVSTLPTTIVRRDMNEHSFGANMVFTVFNAADLIVPVYVEVASKNLEARFERLDYKKLNALLN</sequence>
<gene>
    <name evidence="2" type="ORF">KJF94_25900</name>
</gene>
<accession>A0ABX8EX68</accession>
<dbReference type="RefSeq" id="WP_214379828.1">
    <property type="nucleotide sequence ID" value="NZ_CP075566.1"/>
</dbReference>
<keyword evidence="1" id="KW-0732">Signal</keyword>
<dbReference type="EMBL" id="CP075566">
    <property type="protein sequence ID" value="QVW23242.1"/>
    <property type="molecule type" value="Genomic_DNA"/>
</dbReference>
<feature type="chain" id="PRO_5045934236" description="DUF3108 domain-containing protein" evidence="1">
    <location>
        <begin position="21"/>
        <end position="247"/>
    </location>
</feature>
<evidence type="ECO:0000313" key="3">
    <source>
        <dbReference type="Proteomes" id="UP000681155"/>
    </source>
</evidence>
<protein>
    <recommendedName>
        <fullName evidence="4">DUF3108 domain-containing protein</fullName>
    </recommendedName>
</protein>
<proteinExistence type="predicted"/>
<dbReference type="Proteomes" id="UP000681155">
    <property type="component" value="Chromosome"/>
</dbReference>
<evidence type="ECO:0000256" key="1">
    <source>
        <dbReference type="SAM" id="SignalP"/>
    </source>
</evidence>
<organism evidence="2 3">
    <name type="scientific">Pseudomonas hormoni</name>
    <dbReference type="NCBI Taxonomy" id="3093767"/>
    <lineage>
        <taxon>Bacteria</taxon>
        <taxon>Pseudomonadati</taxon>
        <taxon>Pseudomonadota</taxon>
        <taxon>Gammaproteobacteria</taxon>
        <taxon>Pseudomonadales</taxon>
        <taxon>Pseudomonadaceae</taxon>
        <taxon>Pseudomonas</taxon>
    </lineage>
</organism>
<feature type="signal peptide" evidence="1">
    <location>
        <begin position="1"/>
        <end position="20"/>
    </location>
</feature>
<keyword evidence="3" id="KW-1185">Reference proteome</keyword>